<keyword evidence="9 13" id="KW-0460">Magnesium</keyword>
<dbReference type="SUPFAM" id="SSF55681">
    <property type="entry name" value="Class II aaRS and biotin synthetases"/>
    <property type="match status" value="1"/>
</dbReference>
<dbReference type="NCBIfam" id="TIGR00468">
    <property type="entry name" value="pheS"/>
    <property type="match status" value="1"/>
</dbReference>
<evidence type="ECO:0000256" key="11">
    <source>
        <dbReference type="ARBA" id="ARBA00023146"/>
    </source>
</evidence>
<evidence type="ECO:0000313" key="16">
    <source>
        <dbReference type="EMBL" id="SNT24247.1"/>
    </source>
</evidence>
<dbReference type="GO" id="GO:0005524">
    <property type="term" value="F:ATP binding"/>
    <property type="evidence" value="ECO:0007669"/>
    <property type="project" value="UniProtKB-UniRule"/>
</dbReference>
<dbReference type="InterPro" id="IPR004529">
    <property type="entry name" value="Phe-tRNA-synth_IIc_asu"/>
</dbReference>
<dbReference type="FunFam" id="3.30.930.10:FF:000003">
    <property type="entry name" value="Phenylalanine--tRNA ligase alpha subunit"/>
    <property type="match status" value="1"/>
</dbReference>
<dbReference type="PANTHER" id="PTHR11538:SF41">
    <property type="entry name" value="PHENYLALANINE--TRNA LIGASE, MITOCHONDRIAL"/>
    <property type="match status" value="1"/>
</dbReference>
<evidence type="ECO:0000256" key="8">
    <source>
        <dbReference type="ARBA" id="ARBA00022840"/>
    </source>
</evidence>
<dbReference type="Pfam" id="PF02912">
    <property type="entry name" value="Phe_tRNA-synt_N"/>
    <property type="match status" value="1"/>
</dbReference>
<keyword evidence="6 13" id="KW-0479">Metal-binding</keyword>
<dbReference type="InterPro" id="IPR006195">
    <property type="entry name" value="aa-tRNA-synth_II"/>
</dbReference>
<evidence type="ECO:0000256" key="9">
    <source>
        <dbReference type="ARBA" id="ARBA00022842"/>
    </source>
</evidence>
<comment type="similarity">
    <text evidence="2 13">Belongs to the class-II aminoacyl-tRNA synthetase family. Phe-tRNA synthetase alpha subunit type 1 subfamily.</text>
</comment>
<gene>
    <name evidence="13" type="primary">pheS</name>
    <name evidence="16" type="ORF">SAMN06296052_13431</name>
</gene>
<comment type="cofactor">
    <cofactor evidence="13">
        <name>Mg(2+)</name>
        <dbReference type="ChEBI" id="CHEBI:18420"/>
    </cofactor>
    <text evidence="13">Binds 2 magnesium ions per tetramer.</text>
</comment>
<evidence type="ECO:0000256" key="5">
    <source>
        <dbReference type="ARBA" id="ARBA00022598"/>
    </source>
</evidence>
<reference evidence="17" key="1">
    <citation type="submission" date="2017-06" db="EMBL/GenBank/DDBJ databases">
        <authorList>
            <person name="Varghese N."/>
            <person name="Submissions S."/>
        </authorList>
    </citation>
    <scope>NUCLEOTIDE SEQUENCE [LARGE SCALE GENOMIC DNA]</scope>
    <source>
        <strain evidence="17">NKM1</strain>
    </source>
</reference>
<proteinExistence type="inferred from homology"/>
<feature type="binding site" evidence="13">
    <location>
        <position position="265"/>
    </location>
    <ligand>
        <name>Mg(2+)</name>
        <dbReference type="ChEBI" id="CHEBI:18420"/>
        <note>shared with beta subunit</note>
    </ligand>
</feature>
<keyword evidence="14" id="KW-0175">Coiled coil</keyword>
<sequence>MKVKSIELLSLHIMVENIQQVAQEIEAAPLTNAAELEQFRIAYIGRKGRIADLFNNLKEVAPEQRREVGQQLNSLKNRAQERFDQAQEQLANASDKNADTGFDFTLPTVPNTLGTRHPLSLVRQEIVRIFERIGFNVAEGPEIEDDWHNFSALNFPENHPAREMQDTFFLSEDKERLLRTHTSTVQVRLMENNQPPLRSIMPGRVYRNEAISARAHMVFHQVEGLYVNKGVSFKDLKETLYYFAKEMFGQDTQIRFRPSFFPFTEPSAEIDITCFICKGAGCNICKGSGWVEIGGSGMVDPAVLQSSGIDPEEYSGFAFGMGIERITMLKYQIKDLRLFTENDVRFLRQFESII</sequence>
<comment type="subunit">
    <text evidence="3 13">Tetramer of two alpha and two beta subunits.</text>
</comment>
<evidence type="ECO:0000313" key="17">
    <source>
        <dbReference type="Proteomes" id="UP000198432"/>
    </source>
</evidence>
<keyword evidence="7 13" id="KW-0547">Nucleotide-binding</keyword>
<dbReference type="GO" id="GO:0000287">
    <property type="term" value="F:magnesium ion binding"/>
    <property type="evidence" value="ECO:0007669"/>
    <property type="project" value="UniProtKB-UniRule"/>
</dbReference>
<evidence type="ECO:0000256" key="13">
    <source>
        <dbReference type="HAMAP-Rule" id="MF_00281"/>
    </source>
</evidence>
<dbReference type="Proteomes" id="UP000198432">
    <property type="component" value="Unassembled WGS sequence"/>
</dbReference>
<evidence type="ECO:0000256" key="3">
    <source>
        <dbReference type="ARBA" id="ARBA00011209"/>
    </source>
</evidence>
<dbReference type="GO" id="GO:0000049">
    <property type="term" value="F:tRNA binding"/>
    <property type="evidence" value="ECO:0007669"/>
    <property type="project" value="InterPro"/>
</dbReference>
<comment type="subcellular location">
    <subcellularLocation>
        <location evidence="1 13">Cytoplasm</location>
    </subcellularLocation>
</comment>
<dbReference type="GO" id="GO:0004826">
    <property type="term" value="F:phenylalanine-tRNA ligase activity"/>
    <property type="evidence" value="ECO:0007669"/>
    <property type="project" value="UniProtKB-UniRule"/>
</dbReference>
<dbReference type="AlphaFoldDB" id="A0A239L0Y2"/>
<protein>
    <recommendedName>
        <fullName evidence="13">Phenylalanine--tRNA ligase alpha subunit</fullName>
        <ecNumber evidence="13">6.1.1.20</ecNumber>
    </recommendedName>
    <alternativeName>
        <fullName evidence="13">Phenylalanyl-tRNA synthetase alpha subunit</fullName>
        <shortName evidence="13">PheRS</shortName>
    </alternativeName>
</protein>
<keyword evidence="17" id="KW-1185">Reference proteome</keyword>
<dbReference type="EMBL" id="FZOQ01000034">
    <property type="protein sequence ID" value="SNT24247.1"/>
    <property type="molecule type" value="Genomic_DNA"/>
</dbReference>
<dbReference type="GO" id="GO:0005737">
    <property type="term" value="C:cytoplasm"/>
    <property type="evidence" value="ECO:0007669"/>
    <property type="project" value="UniProtKB-SubCell"/>
</dbReference>
<dbReference type="CDD" id="cd00496">
    <property type="entry name" value="PheRS_alpha_core"/>
    <property type="match status" value="1"/>
</dbReference>
<name>A0A239L0Y2_9BACT</name>
<keyword evidence="10 13" id="KW-0648">Protein biosynthesis</keyword>
<dbReference type="EC" id="6.1.1.20" evidence="13"/>
<evidence type="ECO:0000256" key="14">
    <source>
        <dbReference type="SAM" id="Coils"/>
    </source>
</evidence>
<evidence type="ECO:0000256" key="7">
    <source>
        <dbReference type="ARBA" id="ARBA00022741"/>
    </source>
</evidence>
<dbReference type="InterPro" id="IPR002319">
    <property type="entry name" value="Phenylalanyl-tRNA_Synthase"/>
</dbReference>
<dbReference type="SUPFAM" id="SSF46589">
    <property type="entry name" value="tRNA-binding arm"/>
    <property type="match status" value="1"/>
</dbReference>
<evidence type="ECO:0000256" key="2">
    <source>
        <dbReference type="ARBA" id="ARBA00010207"/>
    </source>
</evidence>
<comment type="catalytic activity">
    <reaction evidence="12 13">
        <text>tRNA(Phe) + L-phenylalanine + ATP = L-phenylalanyl-tRNA(Phe) + AMP + diphosphate + H(+)</text>
        <dbReference type="Rhea" id="RHEA:19413"/>
        <dbReference type="Rhea" id="RHEA-COMP:9668"/>
        <dbReference type="Rhea" id="RHEA-COMP:9699"/>
        <dbReference type="ChEBI" id="CHEBI:15378"/>
        <dbReference type="ChEBI" id="CHEBI:30616"/>
        <dbReference type="ChEBI" id="CHEBI:33019"/>
        <dbReference type="ChEBI" id="CHEBI:58095"/>
        <dbReference type="ChEBI" id="CHEBI:78442"/>
        <dbReference type="ChEBI" id="CHEBI:78531"/>
        <dbReference type="ChEBI" id="CHEBI:456215"/>
        <dbReference type="EC" id="6.1.1.20"/>
    </reaction>
</comment>
<dbReference type="Pfam" id="PF01409">
    <property type="entry name" value="tRNA-synt_2d"/>
    <property type="match status" value="1"/>
</dbReference>
<dbReference type="InterPro" id="IPR010978">
    <property type="entry name" value="tRNA-bd_arm"/>
</dbReference>
<evidence type="ECO:0000256" key="12">
    <source>
        <dbReference type="ARBA" id="ARBA00049255"/>
    </source>
</evidence>
<organism evidence="16 17">
    <name type="scientific">Pontibacter ummariensis</name>
    <dbReference type="NCBI Taxonomy" id="1610492"/>
    <lineage>
        <taxon>Bacteria</taxon>
        <taxon>Pseudomonadati</taxon>
        <taxon>Bacteroidota</taxon>
        <taxon>Cytophagia</taxon>
        <taxon>Cytophagales</taxon>
        <taxon>Hymenobacteraceae</taxon>
        <taxon>Pontibacter</taxon>
    </lineage>
</organism>
<evidence type="ECO:0000256" key="1">
    <source>
        <dbReference type="ARBA" id="ARBA00004496"/>
    </source>
</evidence>
<keyword evidence="4 13" id="KW-0963">Cytoplasm</keyword>
<accession>A0A239L0Y2</accession>
<keyword evidence="11 13" id="KW-0030">Aminoacyl-tRNA synthetase</keyword>
<dbReference type="GO" id="GO:0006432">
    <property type="term" value="P:phenylalanyl-tRNA aminoacylation"/>
    <property type="evidence" value="ECO:0007669"/>
    <property type="project" value="UniProtKB-UniRule"/>
</dbReference>
<keyword evidence="8 13" id="KW-0067">ATP-binding</keyword>
<feature type="domain" description="Aminoacyl-transfer RNA synthetases class-II family profile" evidence="15">
    <location>
        <begin position="122"/>
        <end position="349"/>
    </location>
</feature>
<dbReference type="PANTHER" id="PTHR11538">
    <property type="entry name" value="PHENYLALANYL-TRNA SYNTHETASE"/>
    <property type="match status" value="1"/>
</dbReference>
<dbReference type="InterPro" id="IPR045864">
    <property type="entry name" value="aa-tRNA-synth_II/BPL/LPL"/>
</dbReference>
<dbReference type="InterPro" id="IPR004188">
    <property type="entry name" value="Phe-tRNA_ligase_II_N"/>
</dbReference>
<evidence type="ECO:0000259" key="15">
    <source>
        <dbReference type="PROSITE" id="PS50862"/>
    </source>
</evidence>
<evidence type="ECO:0000256" key="4">
    <source>
        <dbReference type="ARBA" id="ARBA00022490"/>
    </source>
</evidence>
<evidence type="ECO:0000256" key="10">
    <source>
        <dbReference type="ARBA" id="ARBA00022917"/>
    </source>
</evidence>
<feature type="coiled-coil region" evidence="14">
    <location>
        <begin position="69"/>
        <end position="96"/>
    </location>
</feature>
<evidence type="ECO:0000256" key="6">
    <source>
        <dbReference type="ARBA" id="ARBA00022723"/>
    </source>
</evidence>
<keyword evidence="5 13" id="KW-0436">Ligase</keyword>
<dbReference type="PROSITE" id="PS50862">
    <property type="entry name" value="AA_TRNA_LIGASE_II"/>
    <property type="match status" value="1"/>
</dbReference>
<dbReference type="InterPro" id="IPR022911">
    <property type="entry name" value="Phe_tRNA_ligase_alpha1_bac"/>
</dbReference>
<dbReference type="Gene3D" id="3.30.930.10">
    <property type="entry name" value="Bira Bifunctional Protein, Domain 2"/>
    <property type="match status" value="1"/>
</dbReference>
<dbReference type="HAMAP" id="MF_00281">
    <property type="entry name" value="Phe_tRNA_synth_alpha1"/>
    <property type="match status" value="1"/>
</dbReference>